<dbReference type="AlphaFoldDB" id="A0A2N8HAH5"/>
<comment type="caution">
    <text evidence="1">The sequence shown here is derived from an EMBL/GenBank/DDBJ whole genome shotgun (WGS) entry which is preliminary data.</text>
</comment>
<proteinExistence type="predicted"/>
<evidence type="ECO:0000313" key="1">
    <source>
        <dbReference type="EMBL" id="PNC16859.1"/>
    </source>
</evidence>
<name>A0A2N8HAH5_9BACT</name>
<gene>
    <name evidence="1" type="ORF">CXU22_09375</name>
</gene>
<reference evidence="1 2" key="1">
    <citation type="journal article" date="2017" name="BMC Genomics">
        <title>Genome sequencing of 39 Akkermansia muciniphila isolates reveals its population structure, genomic and functional diverisity, and global distribution in mammalian gut microbiotas.</title>
        <authorList>
            <person name="Guo X."/>
            <person name="Li S."/>
            <person name="Zhang J."/>
            <person name="Wu F."/>
            <person name="Li X."/>
            <person name="Wu D."/>
            <person name="Zhang M."/>
            <person name="Ou Z."/>
            <person name="Jie Z."/>
            <person name="Yan Q."/>
            <person name="Li P."/>
            <person name="Yi J."/>
            <person name="Peng Y."/>
        </authorList>
    </citation>
    <scope>NUCLEOTIDE SEQUENCE [LARGE SCALE GENOMIC DNA]</scope>
    <source>
        <strain evidence="1 2">GP24</strain>
    </source>
</reference>
<dbReference type="Proteomes" id="UP000236000">
    <property type="component" value="Unassembled WGS sequence"/>
</dbReference>
<sequence length="68" mass="8216">MCYSNVLHFLIIHMQKRNIFLITIPLIWILKIMEKKPRHLLFLSNVDIGKVYFPIQGIVFDEECYKYS</sequence>
<accession>A0A2N8HAH5</accession>
<evidence type="ECO:0000313" key="2">
    <source>
        <dbReference type="Proteomes" id="UP000236000"/>
    </source>
</evidence>
<protein>
    <submittedName>
        <fullName evidence="1">Uncharacterized protein</fullName>
    </submittedName>
</protein>
<organism evidence="1 2">
    <name type="scientific">Akkermansia muciniphila</name>
    <dbReference type="NCBI Taxonomy" id="239935"/>
    <lineage>
        <taxon>Bacteria</taxon>
        <taxon>Pseudomonadati</taxon>
        <taxon>Verrucomicrobiota</taxon>
        <taxon>Verrucomicrobiia</taxon>
        <taxon>Verrucomicrobiales</taxon>
        <taxon>Akkermansiaceae</taxon>
        <taxon>Akkermansia</taxon>
    </lineage>
</organism>
<dbReference type="EMBL" id="PJKA01000013">
    <property type="protein sequence ID" value="PNC16859.1"/>
    <property type="molecule type" value="Genomic_DNA"/>
</dbReference>